<comment type="caution">
    <text evidence="6">The sequence shown here is derived from an EMBL/GenBank/DDBJ whole genome shotgun (WGS) entry which is preliminary data.</text>
</comment>
<dbReference type="PROSITE" id="PS00061">
    <property type="entry name" value="ADH_SHORT"/>
    <property type="match status" value="1"/>
</dbReference>
<evidence type="ECO:0000256" key="2">
    <source>
        <dbReference type="ARBA" id="ARBA00006484"/>
    </source>
</evidence>
<evidence type="ECO:0000313" key="7">
    <source>
        <dbReference type="Proteomes" id="UP001205965"/>
    </source>
</evidence>
<dbReference type="PANTHER" id="PTHR42879:SF2">
    <property type="entry name" value="3-OXOACYL-[ACYL-CARRIER-PROTEIN] REDUCTASE FABG"/>
    <property type="match status" value="1"/>
</dbReference>
<dbReference type="Pfam" id="PF13561">
    <property type="entry name" value="adh_short_C2"/>
    <property type="match status" value="1"/>
</dbReference>
<accession>A0ABT2FUN5</accession>
<organism evidence="6 7">
    <name type="scientific">Corynebacterium lemuris</name>
    <dbReference type="NCBI Taxonomy" id="1859292"/>
    <lineage>
        <taxon>Bacteria</taxon>
        <taxon>Bacillati</taxon>
        <taxon>Actinomycetota</taxon>
        <taxon>Actinomycetes</taxon>
        <taxon>Mycobacteriales</taxon>
        <taxon>Corynebacteriaceae</taxon>
        <taxon>Corynebacterium</taxon>
    </lineage>
</organism>
<dbReference type="InterPro" id="IPR020904">
    <property type="entry name" value="Sc_DH/Rdtase_CS"/>
</dbReference>
<name>A0ABT2FUN5_9CORY</name>
<dbReference type="InterPro" id="IPR002347">
    <property type="entry name" value="SDR_fam"/>
</dbReference>
<keyword evidence="7" id="KW-1185">Reference proteome</keyword>
<evidence type="ECO:0000313" key="6">
    <source>
        <dbReference type="EMBL" id="MCS5478856.1"/>
    </source>
</evidence>
<sequence length="253" mass="26088">MNTSQMNGHVAIVTGAAGGIGRATVAKLSSLGVRIVCVDLNADALAGLVADVVAAGGEAVTVAGDVTDPGLSERAVSTALENFGGLHILVNNAGMGSDMVRLWEIDLETWRRDIDVNLTSQFLMIKAAVPTMIRQSYGRIVNTASAAGMEGHALSGPYAAAKAGVIAMTKTLGKELATEGVIANAIAPALIGSGMLDQPWFSEEMKRKLLGRIPMGRVGEPDEVAEMIAFLASPALSFSTGAVFDLSGGRATY</sequence>
<keyword evidence="3" id="KW-0134">Cell wall</keyword>
<keyword evidence="3" id="KW-0964">Secreted</keyword>
<reference evidence="6 7" key="1">
    <citation type="submission" date="2022-08" db="EMBL/GenBank/DDBJ databases">
        <title>YIM 101645 draft genome.</title>
        <authorList>
            <person name="Chen X."/>
        </authorList>
    </citation>
    <scope>NUCLEOTIDE SEQUENCE [LARGE SCALE GENOMIC DNA]</scope>
    <source>
        <strain evidence="6 7">YIM 101645</strain>
    </source>
</reference>
<gene>
    <name evidence="6" type="ORF">NYP18_04210</name>
</gene>
<dbReference type="EMBL" id="JANWTC010000002">
    <property type="protein sequence ID" value="MCS5478856.1"/>
    <property type="molecule type" value="Genomic_DNA"/>
</dbReference>
<dbReference type="PRINTS" id="PR00081">
    <property type="entry name" value="GDHRDH"/>
</dbReference>
<dbReference type="PANTHER" id="PTHR42879">
    <property type="entry name" value="3-OXOACYL-(ACYL-CARRIER-PROTEIN) REDUCTASE"/>
    <property type="match status" value="1"/>
</dbReference>
<evidence type="ECO:0000256" key="5">
    <source>
        <dbReference type="ARBA" id="ARBA00047400"/>
    </source>
</evidence>
<comment type="subcellular location">
    <subcellularLocation>
        <location evidence="1">Secreted</location>
        <location evidence="1">Cell wall</location>
    </subcellularLocation>
</comment>
<dbReference type="InterPro" id="IPR036291">
    <property type="entry name" value="NAD(P)-bd_dom_sf"/>
</dbReference>
<evidence type="ECO:0000256" key="1">
    <source>
        <dbReference type="ARBA" id="ARBA00004191"/>
    </source>
</evidence>
<proteinExistence type="inferred from homology"/>
<dbReference type="SUPFAM" id="SSF51735">
    <property type="entry name" value="NAD(P)-binding Rossmann-fold domains"/>
    <property type="match status" value="1"/>
</dbReference>
<dbReference type="InterPro" id="IPR050259">
    <property type="entry name" value="SDR"/>
</dbReference>
<evidence type="ECO:0000256" key="3">
    <source>
        <dbReference type="ARBA" id="ARBA00022512"/>
    </source>
</evidence>
<protein>
    <recommendedName>
        <fullName evidence="4">3-oxoacyl-[acyl-carrier-protein] reductase MabA</fullName>
    </recommendedName>
</protein>
<dbReference type="Proteomes" id="UP001205965">
    <property type="component" value="Unassembled WGS sequence"/>
</dbReference>
<dbReference type="RefSeq" id="WP_259426930.1">
    <property type="nucleotide sequence ID" value="NZ_JANWTC010000002.1"/>
</dbReference>
<comment type="catalytic activity">
    <reaction evidence="5">
        <text>a (3R)-hydroxyacyl-[ACP] + NADP(+) = a 3-oxoacyl-[ACP] + NADPH + H(+)</text>
        <dbReference type="Rhea" id="RHEA:17397"/>
        <dbReference type="Rhea" id="RHEA-COMP:9916"/>
        <dbReference type="Rhea" id="RHEA-COMP:9945"/>
        <dbReference type="ChEBI" id="CHEBI:15378"/>
        <dbReference type="ChEBI" id="CHEBI:57783"/>
        <dbReference type="ChEBI" id="CHEBI:58349"/>
        <dbReference type="ChEBI" id="CHEBI:78776"/>
        <dbReference type="ChEBI" id="CHEBI:78827"/>
        <dbReference type="EC" id="1.1.1.100"/>
    </reaction>
    <physiologicalReaction direction="right-to-left" evidence="5">
        <dbReference type="Rhea" id="RHEA:17399"/>
    </physiologicalReaction>
</comment>
<dbReference type="PRINTS" id="PR00080">
    <property type="entry name" value="SDRFAMILY"/>
</dbReference>
<dbReference type="Gene3D" id="3.40.50.720">
    <property type="entry name" value="NAD(P)-binding Rossmann-like Domain"/>
    <property type="match status" value="1"/>
</dbReference>
<comment type="similarity">
    <text evidence="2">Belongs to the short-chain dehydrogenases/reductases (SDR) family.</text>
</comment>
<evidence type="ECO:0000256" key="4">
    <source>
        <dbReference type="ARBA" id="ARBA00040781"/>
    </source>
</evidence>